<feature type="domain" description="DUF5666" evidence="3">
    <location>
        <begin position="495"/>
        <end position="553"/>
    </location>
</feature>
<feature type="domain" description="DUF5666" evidence="3">
    <location>
        <begin position="410"/>
        <end position="476"/>
    </location>
</feature>
<evidence type="ECO:0000256" key="1">
    <source>
        <dbReference type="SAM" id="MobiDB-lite"/>
    </source>
</evidence>
<proteinExistence type="predicted"/>
<organism evidence="4 5">
    <name type="scientific">Idiomarina tyrosinivorans</name>
    <dbReference type="NCBI Taxonomy" id="1445662"/>
    <lineage>
        <taxon>Bacteria</taxon>
        <taxon>Pseudomonadati</taxon>
        <taxon>Pseudomonadota</taxon>
        <taxon>Gammaproteobacteria</taxon>
        <taxon>Alteromonadales</taxon>
        <taxon>Idiomarinaceae</taxon>
        <taxon>Idiomarina</taxon>
    </lineage>
</organism>
<feature type="domain" description="DUF5666" evidence="3">
    <location>
        <begin position="184"/>
        <end position="244"/>
    </location>
</feature>
<protein>
    <recommendedName>
        <fullName evidence="3">DUF5666 domain-containing protein</fullName>
    </recommendedName>
</protein>
<dbReference type="Pfam" id="PF18914">
    <property type="entry name" value="DUF5666"/>
    <property type="match status" value="6"/>
</dbReference>
<feature type="domain" description="DUF5666" evidence="3">
    <location>
        <begin position="330"/>
        <end position="398"/>
    </location>
</feature>
<evidence type="ECO:0000313" key="4">
    <source>
        <dbReference type="EMBL" id="RUO81097.1"/>
    </source>
</evidence>
<dbReference type="RefSeq" id="WP_126841092.1">
    <property type="nucleotide sequence ID" value="NZ_PIQH01000002.1"/>
</dbReference>
<evidence type="ECO:0000256" key="2">
    <source>
        <dbReference type="SAM" id="SignalP"/>
    </source>
</evidence>
<accession>A0A432ZT63</accession>
<sequence>MKTLLKSTTAIAIASVLASCGGSDSGNNSSADGSGGTQQTSTSVVTQGVITGFGSVYVNGKRYRSENAEIKTDEAGNATDSDLAIGMVVSVRAQTAEGDDPEASEIDYEETLQGAVTLISTTAQTLEIMGQQVSYDEVTEFDDVTIDTLAIGDLVEVSGYETDSGFYATRIALETDEQVYKVDGDVAALDTTAKTFTINDLTVDYSQATFEQMSEADLANGSGVRVEGDSFDSTTNTLVASEVKSTEKSVDEEVDELEVAGVVGNYDAEAGSFVIAGYSVTLADTVEFEDGAMADLANGARIKIEAERVDSAWVVDSVEFLHERVTGKTEGTVTAVDADTQTIVIHDTEFQVTDTTRFKDESDAELRTFTFDDIMVNDVLKVIAKNDAEGNHIALKIKRLNDEDKDGELEGVATDIGDDRFTVQGVVVIVNESTEVEAEGTDDPMRLLALLASMEEPRVEVKGDYDGDTLVASKVEVKTEGDDDGEQHHGEVEVKGSVAEVNGEAFVVGDYEFHLVTEAELEIDDQSVDLQAFVDALEVGVTVEVEGEWQDAGYVIVHSAEIKTASESEGGDDTE</sequence>
<name>A0A432ZT63_9GAMM</name>
<feature type="signal peptide" evidence="2">
    <location>
        <begin position="1"/>
        <end position="18"/>
    </location>
</feature>
<dbReference type="EMBL" id="PIQH01000002">
    <property type="protein sequence ID" value="RUO81097.1"/>
    <property type="molecule type" value="Genomic_DNA"/>
</dbReference>
<reference evidence="4 5" key="1">
    <citation type="journal article" date="2011" name="Front. Microbiol.">
        <title>Genomic signatures of strain selection and enhancement in Bacillus atrophaeus var. globigii, a historical biowarfare simulant.</title>
        <authorList>
            <person name="Gibbons H.S."/>
            <person name="Broomall S.M."/>
            <person name="McNew L.A."/>
            <person name="Daligault H."/>
            <person name="Chapman C."/>
            <person name="Bruce D."/>
            <person name="Karavis M."/>
            <person name="Krepps M."/>
            <person name="McGregor P.A."/>
            <person name="Hong C."/>
            <person name="Park K.H."/>
            <person name="Akmal A."/>
            <person name="Feldman A."/>
            <person name="Lin J.S."/>
            <person name="Chang W.E."/>
            <person name="Higgs B.W."/>
            <person name="Demirev P."/>
            <person name="Lindquist J."/>
            <person name="Liem A."/>
            <person name="Fochler E."/>
            <person name="Read T.D."/>
            <person name="Tapia R."/>
            <person name="Johnson S."/>
            <person name="Bishop-Lilly K.A."/>
            <person name="Detter C."/>
            <person name="Han C."/>
            <person name="Sozhamannan S."/>
            <person name="Rosenzweig C.N."/>
            <person name="Skowronski E.W."/>
        </authorList>
    </citation>
    <scope>NUCLEOTIDE SEQUENCE [LARGE SCALE GENOMIC DNA]</scope>
    <source>
        <strain evidence="4 5">CC-PW-9</strain>
    </source>
</reference>
<dbReference type="OrthoDB" id="5622949at2"/>
<dbReference type="AlphaFoldDB" id="A0A432ZT63"/>
<evidence type="ECO:0000259" key="3">
    <source>
        <dbReference type="Pfam" id="PF18914"/>
    </source>
</evidence>
<feature type="chain" id="PRO_5019363163" description="DUF5666 domain-containing protein" evidence="2">
    <location>
        <begin position="19"/>
        <end position="575"/>
    </location>
</feature>
<comment type="caution">
    <text evidence="4">The sequence shown here is derived from an EMBL/GenBank/DDBJ whole genome shotgun (WGS) entry which is preliminary data.</text>
</comment>
<evidence type="ECO:0000313" key="5">
    <source>
        <dbReference type="Proteomes" id="UP000287996"/>
    </source>
</evidence>
<keyword evidence="5" id="KW-1185">Reference proteome</keyword>
<gene>
    <name evidence="4" type="ORF">CWI84_03015</name>
</gene>
<feature type="region of interest" description="Disordered" evidence="1">
    <location>
        <begin position="21"/>
        <end position="43"/>
    </location>
</feature>
<dbReference type="Proteomes" id="UP000287996">
    <property type="component" value="Unassembled WGS sequence"/>
</dbReference>
<keyword evidence="2" id="KW-0732">Signal</keyword>
<dbReference type="PROSITE" id="PS51257">
    <property type="entry name" value="PROKAR_LIPOPROTEIN"/>
    <property type="match status" value="1"/>
</dbReference>
<feature type="domain" description="DUF5666" evidence="3">
    <location>
        <begin position="261"/>
        <end position="314"/>
    </location>
</feature>
<feature type="domain" description="DUF5666" evidence="3">
    <location>
        <begin position="113"/>
        <end position="171"/>
    </location>
</feature>
<dbReference type="InterPro" id="IPR043724">
    <property type="entry name" value="DUF5666"/>
</dbReference>